<reference evidence="2" key="1">
    <citation type="journal article" date="2024" name="Proc. Natl. Acad. Sci. U.S.A.">
        <title>Extraordinary preservation of gene collinearity over three hundred million years revealed in homosporous lycophytes.</title>
        <authorList>
            <person name="Li C."/>
            <person name="Wickell D."/>
            <person name="Kuo L.Y."/>
            <person name="Chen X."/>
            <person name="Nie B."/>
            <person name="Liao X."/>
            <person name="Peng D."/>
            <person name="Ji J."/>
            <person name="Jenkins J."/>
            <person name="Williams M."/>
            <person name="Shu S."/>
            <person name="Plott C."/>
            <person name="Barry K."/>
            <person name="Rajasekar S."/>
            <person name="Grimwood J."/>
            <person name="Han X."/>
            <person name="Sun S."/>
            <person name="Hou Z."/>
            <person name="He W."/>
            <person name="Dai G."/>
            <person name="Sun C."/>
            <person name="Schmutz J."/>
            <person name="Leebens-Mack J.H."/>
            <person name="Li F.W."/>
            <person name="Wang L."/>
        </authorList>
    </citation>
    <scope>NUCLEOTIDE SEQUENCE [LARGE SCALE GENOMIC DNA]</scope>
    <source>
        <strain evidence="2">cv. PW_Plant_1</strain>
    </source>
</reference>
<dbReference type="Proteomes" id="UP001162992">
    <property type="component" value="Chromosome 7"/>
</dbReference>
<dbReference type="EMBL" id="CM055098">
    <property type="protein sequence ID" value="KAJ7549071.1"/>
    <property type="molecule type" value="Genomic_DNA"/>
</dbReference>
<organism evidence="1 2">
    <name type="scientific">Diphasiastrum complanatum</name>
    <name type="common">Issler's clubmoss</name>
    <name type="synonym">Lycopodium complanatum</name>
    <dbReference type="NCBI Taxonomy" id="34168"/>
    <lineage>
        <taxon>Eukaryota</taxon>
        <taxon>Viridiplantae</taxon>
        <taxon>Streptophyta</taxon>
        <taxon>Embryophyta</taxon>
        <taxon>Tracheophyta</taxon>
        <taxon>Lycopodiopsida</taxon>
        <taxon>Lycopodiales</taxon>
        <taxon>Lycopodiaceae</taxon>
        <taxon>Lycopodioideae</taxon>
        <taxon>Diphasiastrum</taxon>
    </lineage>
</organism>
<gene>
    <name evidence="1" type="ORF">O6H91_07G039100</name>
</gene>
<sequence length="178" mass="20510">MMACSAVCIVTCFCYRPVQCESCTMREQNSVQKDASYLNSIQSSQIFFHAINTIERLTYTLLCRHLYNSATRTAFLVTFRVDSLSFASMYDGFKHPDHGMASSNVGALGRMVFLEQTAPFYREKTGRITFRPKIILELISITQALHFKEQQEHLEASVYITESLLLFHFFLQLMITLF</sequence>
<accession>A0ACC2D471</accession>
<protein>
    <submittedName>
        <fullName evidence="1">Uncharacterized protein</fullName>
    </submittedName>
</protein>
<proteinExistence type="predicted"/>
<name>A0ACC2D471_DIPCM</name>
<evidence type="ECO:0000313" key="2">
    <source>
        <dbReference type="Proteomes" id="UP001162992"/>
    </source>
</evidence>
<keyword evidence="2" id="KW-1185">Reference proteome</keyword>
<evidence type="ECO:0000313" key="1">
    <source>
        <dbReference type="EMBL" id="KAJ7549071.1"/>
    </source>
</evidence>
<comment type="caution">
    <text evidence="1">The sequence shown here is derived from an EMBL/GenBank/DDBJ whole genome shotgun (WGS) entry which is preliminary data.</text>
</comment>